<evidence type="ECO:0000256" key="17">
    <source>
        <dbReference type="ARBA" id="ARBA00023285"/>
    </source>
</evidence>
<sequence>MTQLLIQTNSREYPLLIGTGLFQQKEILDDVLKNVPSSILIITDDTIAPLYLQDVEEALGEYTVVSSKSIPSGEKSKSVEMFYDCQTFAMEKGLDRNSLILALGGGVVGDLAGFVAATFMRGIRFIQAPTSLLAHDSAVGGKVAINHHLGKNSIGAFYQPEAVLYDLSFLQSLPEDEWRAGFAELIKHSLIWDKEFYPWLREEVPNMDKLKGPILKVALKRAIQVKADVVNQDEKETGIRAYLNFGHTLAHGLESELGYGNISHGDAVAIGMIFAMKVSEKVLHVSLPVKELQDWFDAIGYPQFPTTISVQSLLAKMKKDKKAIKGSIRMCLMNEIGSLTIQEVEDRILLEVLQQYVREG</sequence>
<dbReference type="GO" id="GO:0009423">
    <property type="term" value="P:chorismate biosynthetic process"/>
    <property type="evidence" value="ECO:0007669"/>
    <property type="project" value="UniProtKB-UniRule"/>
</dbReference>
<dbReference type="HAMAP" id="MF_00110">
    <property type="entry name" value="DHQ_synthase"/>
    <property type="match status" value="1"/>
</dbReference>
<feature type="binding site" evidence="18">
    <location>
        <position position="184"/>
    </location>
    <ligand>
        <name>Zn(2+)</name>
        <dbReference type="ChEBI" id="CHEBI:29105"/>
    </ligand>
</feature>
<evidence type="ECO:0000256" key="15">
    <source>
        <dbReference type="ARBA" id="ARBA00023141"/>
    </source>
</evidence>
<dbReference type="EMBL" id="JAAIWM010000002">
    <property type="protein sequence ID" value="NEY71225.1"/>
    <property type="molecule type" value="Genomic_DNA"/>
</dbReference>
<evidence type="ECO:0000256" key="4">
    <source>
        <dbReference type="ARBA" id="ARBA00004496"/>
    </source>
</evidence>
<keyword evidence="10 18" id="KW-0028">Amino-acid biosynthesis</keyword>
<keyword evidence="19" id="KW-0472">Membrane</keyword>
<dbReference type="PIRSF" id="PIRSF001455">
    <property type="entry name" value="DHQ_synth"/>
    <property type="match status" value="1"/>
</dbReference>
<evidence type="ECO:0000256" key="9">
    <source>
        <dbReference type="ARBA" id="ARBA00022490"/>
    </source>
</evidence>
<evidence type="ECO:0000259" key="21">
    <source>
        <dbReference type="Pfam" id="PF24621"/>
    </source>
</evidence>
<keyword evidence="16 18" id="KW-0456">Lyase</keyword>
<dbReference type="InterPro" id="IPR050071">
    <property type="entry name" value="Dehydroquinate_synthase"/>
</dbReference>
<evidence type="ECO:0000313" key="23">
    <source>
        <dbReference type="Proteomes" id="UP000481043"/>
    </source>
</evidence>
<dbReference type="SUPFAM" id="SSF56796">
    <property type="entry name" value="Dehydroquinate synthase-like"/>
    <property type="match status" value="1"/>
</dbReference>
<evidence type="ECO:0000256" key="7">
    <source>
        <dbReference type="ARBA" id="ARBA00013031"/>
    </source>
</evidence>
<keyword evidence="17 18" id="KW-0170">Cobalt</keyword>
<dbReference type="AlphaFoldDB" id="A0A6M0Q4A8"/>
<dbReference type="GO" id="GO:0046872">
    <property type="term" value="F:metal ion binding"/>
    <property type="evidence" value="ECO:0007669"/>
    <property type="project" value="UniProtKB-KW"/>
</dbReference>
<evidence type="ECO:0000256" key="6">
    <source>
        <dbReference type="ARBA" id="ARBA00005412"/>
    </source>
</evidence>
<dbReference type="Proteomes" id="UP000481043">
    <property type="component" value="Unassembled WGS sequence"/>
</dbReference>
<evidence type="ECO:0000256" key="14">
    <source>
        <dbReference type="ARBA" id="ARBA00023027"/>
    </source>
</evidence>
<feature type="transmembrane region" description="Helical" evidence="19">
    <location>
        <begin position="99"/>
        <end position="120"/>
    </location>
</feature>
<proteinExistence type="inferred from homology"/>
<evidence type="ECO:0000256" key="3">
    <source>
        <dbReference type="ARBA" id="ARBA00001947"/>
    </source>
</evidence>
<evidence type="ECO:0000256" key="19">
    <source>
        <dbReference type="SAM" id="Phobius"/>
    </source>
</evidence>
<comment type="caution">
    <text evidence="22">The sequence shown here is derived from an EMBL/GenBank/DDBJ whole genome shotgun (WGS) entry which is preliminary data.</text>
</comment>
<comment type="caution">
    <text evidence="18">Lacks conserved residue(s) required for the propagation of feature annotation.</text>
</comment>
<dbReference type="CDD" id="cd08195">
    <property type="entry name" value="DHQS"/>
    <property type="match status" value="1"/>
</dbReference>
<dbReference type="NCBIfam" id="TIGR01357">
    <property type="entry name" value="aroB"/>
    <property type="match status" value="1"/>
</dbReference>
<comment type="pathway">
    <text evidence="5 18">Metabolic intermediate biosynthesis; chorismate biosynthesis; chorismate from D-erythrose 4-phosphate and phosphoenolpyruvate: step 2/7.</text>
</comment>
<dbReference type="InterPro" id="IPR056179">
    <property type="entry name" value="DHQS_C"/>
</dbReference>
<dbReference type="GO" id="GO:0000166">
    <property type="term" value="F:nucleotide binding"/>
    <property type="evidence" value="ECO:0007669"/>
    <property type="project" value="UniProtKB-KW"/>
</dbReference>
<dbReference type="FunFam" id="3.40.50.1970:FF:000007">
    <property type="entry name" value="Pentafunctional AROM polypeptide"/>
    <property type="match status" value="1"/>
</dbReference>
<feature type="domain" description="3-dehydroquinate synthase C-terminal" evidence="21">
    <location>
        <begin position="181"/>
        <end position="323"/>
    </location>
</feature>
<dbReference type="PANTHER" id="PTHR43622">
    <property type="entry name" value="3-DEHYDROQUINATE SYNTHASE"/>
    <property type="match status" value="1"/>
</dbReference>
<keyword evidence="15 18" id="KW-0057">Aromatic amino acid biosynthesis</keyword>
<dbReference type="GO" id="GO:0009073">
    <property type="term" value="P:aromatic amino acid family biosynthetic process"/>
    <property type="evidence" value="ECO:0007669"/>
    <property type="project" value="UniProtKB-KW"/>
</dbReference>
<dbReference type="Gene3D" id="3.40.50.1970">
    <property type="match status" value="1"/>
</dbReference>
<keyword evidence="12 18" id="KW-0547">Nucleotide-binding</keyword>
<evidence type="ECO:0000313" key="22">
    <source>
        <dbReference type="EMBL" id="NEY71225.1"/>
    </source>
</evidence>
<dbReference type="PANTHER" id="PTHR43622:SF7">
    <property type="entry name" value="3-DEHYDROQUINATE SYNTHASE, CHLOROPLASTIC"/>
    <property type="match status" value="1"/>
</dbReference>
<evidence type="ECO:0000256" key="1">
    <source>
        <dbReference type="ARBA" id="ARBA00001393"/>
    </source>
</evidence>
<feature type="binding site" evidence="18">
    <location>
        <begin position="72"/>
        <end position="77"/>
    </location>
    <ligand>
        <name>NAD(+)</name>
        <dbReference type="ChEBI" id="CHEBI:57540"/>
    </ligand>
</feature>
<feature type="domain" description="3-dehydroquinate synthase N-terminal" evidence="20">
    <location>
        <begin position="69"/>
        <end position="179"/>
    </location>
</feature>
<reference evidence="22 23" key="1">
    <citation type="submission" date="2020-02" db="EMBL/GenBank/DDBJ databases">
        <title>Bacillus aquiflavi sp. nov., isolated from yellow water of strong flavor Chinese baijiu in Yibin region of China.</title>
        <authorList>
            <person name="Xie J."/>
        </authorList>
    </citation>
    <scope>NUCLEOTIDE SEQUENCE [LARGE SCALE GENOMIC DNA]</scope>
    <source>
        <strain evidence="22 23">SA4</strain>
    </source>
</reference>
<comment type="cofactor">
    <cofactor evidence="18">
        <name>Co(2+)</name>
        <dbReference type="ChEBI" id="CHEBI:48828"/>
    </cofactor>
    <cofactor evidence="18">
        <name>Zn(2+)</name>
        <dbReference type="ChEBI" id="CHEBI:29105"/>
    </cofactor>
    <text evidence="18">Binds 1 divalent metal cation per subunit. Can use either Co(2+) or Zn(2+).</text>
</comment>
<dbReference type="Pfam" id="PF24621">
    <property type="entry name" value="DHQS_C"/>
    <property type="match status" value="1"/>
</dbReference>
<evidence type="ECO:0000256" key="5">
    <source>
        <dbReference type="ARBA" id="ARBA00004661"/>
    </source>
</evidence>
<feature type="binding site" evidence="18">
    <location>
        <begin position="106"/>
        <end position="110"/>
    </location>
    <ligand>
        <name>NAD(+)</name>
        <dbReference type="ChEBI" id="CHEBI:57540"/>
    </ligand>
</feature>
<keyword evidence="19" id="KW-1133">Transmembrane helix</keyword>
<dbReference type="InterPro" id="IPR030963">
    <property type="entry name" value="DHQ_synth_fam"/>
</dbReference>
<keyword evidence="11 18" id="KW-0479">Metal-binding</keyword>
<evidence type="ECO:0000256" key="13">
    <source>
        <dbReference type="ARBA" id="ARBA00022833"/>
    </source>
</evidence>
<evidence type="ECO:0000259" key="20">
    <source>
        <dbReference type="Pfam" id="PF01761"/>
    </source>
</evidence>
<evidence type="ECO:0000256" key="8">
    <source>
        <dbReference type="ARBA" id="ARBA00017684"/>
    </source>
</evidence>
<keyword evidence="9 18" id="KW-0963">Cytoplasm</keyword>
<evidence type="ECO:0000256" key="10">
    <source>
        <dbReference type="ARBA" id="ARBA00022605"/>
    </source>
</evidence>
<dbReference type="InterPro" id="IPR016037">
    <property type="entry name" value="DHQ_synth_AroB"/>
</dbReference>
<comment type="similarity">
    <text evidence="6 18">Belongs to the sugar phosphate cyclases superfamily. Dehydroquinate synthase family.</text>
</comment>
<dbReference type="UniPathway" id="UPA00053">
    <property type="reaction ID" value="UER00085"/>
</dbReference>
<accession>A0A6M0Q4A8</accession>
<keyword evidence="19" id="KW-0812">Transmembrane</keyword>
<evidence type="ECO:0000256" key="11">
    <source>
        <dbReference type="ARBA" id="ARBA00022723"/>
    </source>
</evidence>
<comment type="subcellular location">
    <subcellularLocation>
        <location evidence="4 18">Cytoplasm</location>
    </subcellularLocation>
</comment>
<feature type="binding site" evidence="18">
    <location>
        <position position="264"/>
    </location>
    <ligand>
        <name>Zn(2+)</name>
        <dbReference type="ChEBI" id="CHEBI:29105"/>
    </ligand>
</feature>
<dbReference type="EC" id="4.2.3.4" evidence="7 18"/>
<evidence type="ECO:0000256" key="16">
    <source>
        <dbReference type="ARBA" id="ARBA00023239"/>
    </source>
</evidence>
<organism evidence="22 23">
    <name type="scientific">Bacillus mesophilus</name>
    <dbReference type="NCBI Taxonomy" id="1808955"/>
    <lineage>
        <taxon>Bacteria</taxon>
        <taxon>Bacillati</taxon>
        <taxon>Bacillota</taxon>
        <taxon>Bacilli</taxon>
        <taxon>Bacillales</taxon>
        <taxon>Bacillaceae</taxon>
        <taxon>Bacillus</taxon>
    </lineage>
</organism>
<dbReference type="Gene3D" id="1.20.1090.10">
    <property type="entry name" value="Dehydroquinate synthase-like - alpha domain"/>
    <property type="match status" value="1"/>
</dbReference>
<name>A0A6M0Q4A8_9BACI</name>
<comment type="cofactor">
    <cofactor evidence="3">
        <name>Zn(2+)</name>
        <dbReference type="ChEBI" id="CHEBI:29105"/>
    </cofactor>
</comment>
<dbReference type="Pfam" id="PF01761">
    <property type="entry name" value="DHQ_synthase"/>
    <property type="match status" value="1"/>
</dbReference>
<dbReference type="GO" id="GO:0005737">
    <property type="term" value="C:cytoplasm"/>
    <property type="evidence" value="ECO:0007669"/>
    <property type="project" value="UniProtKB-SubCell"/>
</dbReference>
<dbReference type="GO" id="GO:0008652">
    <property type="term" value="P:amino acid biosynthetic process"/>
    <property type="evidence" value="ECO:0007669"/>
    <property type="project" value="UniProtKB-KW"/>
</dbReference>
<evidence type="ECO:0000256" key="2">
    <source>
        <dbReference type="ARBA" id="ARBA00001911"/>
    </source>
</evidence>
<feature type="binding site" evidence="18">
    <location>
        <begin position="130"/>
        <end position="131"/>
    </location>
    <ligand>
        <name>NAD(+)</name>
        <dbReference type="ChEBI" id="CHEBI:57540"/>
    </ligand>
</feature>
<feature type="binding site" evidence="18">
    <location>
        <position position="151"/>
    </location>
    <ligand>
        <name>NAD(+)</name>
        <dbReference type="ChEBI" id="CHEBI:57540"/>
    </ligand>
</feature>
<evidence type="ECO:0000256" key="18">
    <source>
        <dbReference type="HAMAP-Rule" id="MF_00110"/>
    </source>
</evidence>
<evidence type="ECO:0000256" key="12">
    <source>
        <dbReference type="ARBA" id="ARBA00022741"/>
    </source>
</evidence>
<comment type="catalytic activity">
    <reaction evidence="1 18">
        <text>7-phospho-2-dehydro-3-deoxy-D-arabino-heptonate = 3-dehydroquinate + phosphate</text>
        <dbReference type="Rhea" id="RHEA:21968"/>
        <dbReference type="ChEBI" id="CHEBI:32364"/>
        <dbReference type="ChEBI" id="CHEBI:43474"/>
        <dbReference type="ChEBI" id="CHEBI:58394"/>
        <dbReference type="EC" id="4.2.3.4"/>
    </reaction>
</comment>
<protein>
    <recommendedName>
        <fullName evidence="8 18">3-dehydroquinate synthase</fullName>
        <shortName evidence="18">DHQS</shortName>
        <ecNumber evidence="7 18">4.2.3.4</ecNumber>
    </recommendedName>
</protein>
<feature type="binding site" evidence="18">
    <location>
        <position position="142"/>
    </location>
    <ligand>
        <name>NAD(+)</name>
        <dbReference type="ChEBI" id="CHEBI:57540"/>
    </ligand>
</feature>
<dbReference type="InterPro" id="IPR030960">
    <property type="entry name" value="DHQS/DOIS_N"/>
</dbReference>
<dbReference type="GO" id="GO:0003856">
    <property type="term" value="F:3-dehydroquinate synthase activity"/>
    <property type="evidence" value="ECO:0007669"/>
    <property type="project" value="UniProtKB-UniRule"/>
</dbReference>
<keyword evidence="13 18" id="KW-0862">Zinc</keyword>
<keyword evidence="14 18" id="KW-0520">NAD</keyword>
<keyword evidence="23" id="KW-1185">Reference proteome</keyword>
<dbReference type="RefSeq" id="WP_163178657.1">
    <property type="nucleotide sequence ID" value="NZ_JAAIWM010000002.1"/>
</dbReference>
<feature type="binding site" evidence="18">
    <location>
        <position position="247"/>
    </location>
    <ligand>
        <name>Zn(2+)</name>
        <dbReference type="ChEBI" id="CHEBI:29105"/>
    </ligand>
</feature>
<comment type="cofactor">
    <cofactor evidence="2 18">
        <name>NAD(+)</name>
        <dbReference type="ChEBI" id="CHEBI:57540"/>
    </cofactor>
</comment>
<comment type="function">
    <text evidence="18">Catalyzes the conversion of 3-deoxy-D-arabino-heptulosonate 7-phosphate (DAHP) to dehydroquinate (DHQ).</text>
</comment>
<gene>
    <name evidence="18" type="primary">aroB</name>
    <name evidence="22" type="ORF">G4D63_05665</name>
</gene>